<keyword evidence="5" id="KW-0539">Nucleus</keyword>
<dbReference type="InterPro" id="IPR013655">
    <property type="entry name" value="PAS_fold_3"/>
</dbReference>
<dbReference type="AlphaFoldDB" id="A0A3B4EG79"/>
<name>A0A3B4EG79_PYGNA</name>
<reference evidence="8" key="2">
    <citation type="submission" date="2025-08" db="UniProtKB">
        <authorList>
            <consortium name="Ensembl"/>
        </authorList>
    </citation>
    <scope>IDENTIFICATION</scope>
</reference>
<evidence type="ECO:0000256" key="1">
    <source>
        <dbReference type="ARBA" id="ARBA00004123"/>
    </source>
</evidence>
<dbReference type="CDD" id="cd00130">
    <property type="entry name" value="PAS"/>
    <property type="match status" value="1"/>
</dbReference>
<evidence type="ECO:0000256" key="4">
    <source>
        <dbReference type="ARBA" id="ARBA00023163"/>
    </source>
</evidence>
<dbReference type="GeneTree" id="ENSGT00530000064165"/>
<dbReference type="Proteomes" id="UP001501920">
    <property type="component" value="Chromosome 5"/>
</dbReference>
<dbReference type="PANTHER" id="PTHR23043">
    <property type="entry name" value="HYPOXIA-INDUCIBLE FACTOR 1 ALPHA"/>
    <property type="match status" value="1"/>
</dbReference>
<dbReference type="GO" id="GO:0000977">
    <property type="term" value="F:RNA polymerase II transcription regulatory region sequence-specific DNA binding"/>
    <property type="evidence" value="ECO:0007669"/>
    <property type="project" value="TreeGrafter"/>
</dbReference>
<dbReference type="Pfam" id="PF08447">
    <property type="entry name" value="PAS_3"/>
    <property type="match status" value="1"/>
</dbReference>
<keyword evidence="4" id="KW-0804">Transcription</keyword>
<reference evidence="8" key="3">
    <citation type="submission" date="2025-09" db="UniProtKB">
        <authorList>
            <consortium name="Ensembl"/>
        </authorList>
    </citation>
    <scope>IDENTIFICATION</scope>
</reference>
<dbReference type="Pfam" id="PF23183">
    <property type="entry name" value="bHLH_NPAS4"/>
    <property type="match status" value="1"/>
</dbReference>
<evidence type="ECO:0000259" key="7">
    <source>
        <dbReference type="PROSITE" id="PS50112"/>
    </source>
</evidence>
<dbReference type="InterPro" id="IPR035965">
    <property type="entry name" value="PAS-like_dom_sf"/>
</dbReference>
<evidence type="ECO:0000313" key="8">
    <source>
        <dbReference type="Ensembl" id="ENSPNAP00000034850.2"/>
    </source>
</evidence>
<protein>
    <recommendedName>
        <fullName evidence="7">PAS domain-containing protein</fullName>
    </recommendedName>
</protein>
<dbReference type="SMART" id="SM00091">
    <property type="entry name" value="PAS"/>
    <property type="match status" value="2"/>
</dbReference>
<keyword evidence="9" id="KW-1185">Reference proteome</keyword>
<evidence type="ECO:0000313" key="9">
    <source>
        <dbReference type="Proteomes" id="UP001501920"/>
    </source>
</evidence>
<proteinExistence type="predicted"/>
<organism evidence="8 9">
    <name type="scientific">Pygocentrus nattereri</name>
    <name type="common">Red-bellied piranha</name>
    <dbReference type="NCBI Taxonomy" id="42514"/>
    <lineage>
        <taxon>Eukaryota</taxon>
        <taxon>Metazoa</taxon>
        <taxon>Chordata</taxon>
        <taxon>Craniata</taxon>
        <taxon>Vertebrata</taxon>
        <taxon>Euteleostomi</taxon>
        <taxon>Actinopterygii</taxon>
        <taxon>Neopterygii</taxon>
        <taxon>Teleostei</taxon>
        <taxon>Ostariophysi</taxon>
        <taxon>Characiformes</taxon>
        <taxon>Characoidei</taxon>
        <taxon>Pygocentrus</taxon>
    </lineage>
</organism>
<dbReference type="GO" id="GO:0005634">
    <property type="term" value="C:nucleus"/>
    <property type="evidence" value="ECO:0007669"/>
    <property type="project" value="UniProtKB-SubCell"/>
</dbReference>
<accession>A0A3B4EG79</accession>
<dbReference type="Gene3D" id="3.30.450.20">
    <property type="entry name" value="PAS domain"/>
    <property type="match status" value="2"/>
</dbReference>
<dbReference type="InterPro" id="IPR000014">
    <property type="entry name" value="PAS"/>
</dbReference>
<dbReference type="Ensembl" id="ENSPNAT00000027114.2">
    <property type="protein sequence ID" value="ENSPNAP00000034850.2"/>
    <property type="gene ID" value="ENSPNAG00000024402.2"/>
</dbReference>
<comment type="subcellular location">
    <subcellularLocation>
        <location evidence="1">Nucleus</location>
    </subcellularLocation>
</comment>
<dbReference type="PANTHER" id="PTHR23043:SF37">
    <property type="entry name" value="NPAS4 PROTEIN"/>
    <property type="match status" value="1"/>
</dbReference>
<feature type="region of interest" description="Disordered" evidence="6">
    <location>
        <begin position="342"/>
        <end position="380"/>
    </location>
</feature>
<dbReference type="OMA" id="CHQSPSD"/>
<evidence type="ECO:0000256" key="3">
    <source>
        <dbReference type="ARBA" id="ARBA00023125"/>
    </source>
</evidence>
<dbReference type="SUPFAM" id="SSF55785">
    <property type="entry name" value="PYP-like sensor domain (PAS domain)"/>
    <property type="match status" value="2"/>
</dbReference>
<evidence type="ECO:0000256" key="2">
    <source>
        <dbReference type="ARBA" id="ARBA00023015"/>
    </source>
</evidence>
<keyword evidence="3" id="KW-0238">DNA-binding</keyword>
<reference evidence="8 9" key="1">
    <citation type="submission" date="2020-10" db="EMBL/GenBank/DDBJ databases">
        <title>Pygocentrus nattereri (red-bellied piranha) genome, fPygNat1, primary haplotype.</title>
        <authorList>
            <person name="Myers G."/>
            <person name="Meyer A."/>
            <person name="Karagic N."/>
            <person name="Pippel M."/>
            <person name="Winkler S."/>
            <person name="Tracey A."/>
            <person name="Wood J."/>
            <person name="Formenti G."/>
            <person name="Howe K."/>
            <person name="Fedrigo O."/>
            <person name="Jarvis E.D."/>
        </authorList>
    </citation>
    <scope>NUCLEOTIDE SEQUENCE [LARGE SCALE GENOMIC DNA]</scope>
</reference>
<feature type="compositionally biased region" description="Basic and acidic residues" evidence="6">
    <location>
        <begin position="352"/>
        <end position="361"/>
    </location>
</feature>
<feature type="compositionally biased region" description="Polar residues" evidence="6">
    <location>
        <begin position="364"/>
        <end position="380"/>
    </location>
</feature>
<sequence length="585" mass="64707">MENMTVLGHRDLMVSCRSTKSASKARRDHINAEIRNMRALLPISAEDQERLSYLHTMAIICTFIRKTALLTGETDGEKSDEGLVPPHEDLLQALPGFIVVMTSQGKLVCVSENVSQYLGFSMVEILQSDTFYDLIHADDVDSVKLTLEGDLSAAGEKRRSFVCHMNTSKAFRLQYGSCCPLLVRGHYQDPQHSLFVALCAPTMDRLMDTERLSFRTHFQSVHRADMILMSVLFFSVVLYLGYEAEELIGRSWYSMLHPDDLSLTASAHTHLSDAAAGSEEMVELVFRVQTKTLLWIWIFSRASKFTHKQEITCTNFLISEAEALYLRQKLYSAVSAPPLTPPISQMPWGSTSRDHRDRSADRSLFSTPPYSPASSVSDDSLDTLQDVMSPSFSSSLPSSSSSLSSSSSSLPFQHLQPLPVLRNSFSVEPCPLPPPTLSYPEGPAEASLVPDYQPEGCESSPDCVLHYRNFTPEDSGSSSLVELLTSGPSLTVHESTLSNLSYTEREQAEISVLAHQISSLASSFDLYRAKSHNSNFTCAPCWPSAITLPTELLLDEDVIDSILRDSCAAFTLLALVALCDWGSPK</sequence>
<dbReference type="GO" id="GO:0000981">
    <property type="term" value="F:DNA-binding transcription factor activity, RNA polymerase II-specific"/>
    <property type="evidence" value="ECO:0007669"/>
    <property type="project" value="TreeGrafter"/>
</dbReference>
<dbReference type="PROSITE" id="PS50112">
    <property type="entry name" value="PAS"/>
    <property type="match status" value="2"/>
</dbReference>
<evidence type="ECO:0000256" key="5">
    <source>
        <dbReference type="ARBA" id="ARBA00023242"/>
    </source>
</evidence>
<dbReference type="InterPro" id="IPR056192">
    <property type="entry name" value="bHLH_NPAS4"/>
</dbReference>
<feature type="domain" description="PAS" evidence="7">
    <location>
        <begin position="90"/>
        <end position="154"/>
    </location>
</feature>
<feature type="domain" description="PAS" evidence="7">
    <location>
        <begin position="239"/>
        <end position="278"/>
    </location>
</feature>
<evidence type="ECO:0000256" key="6">
    <source>
        <dbReference type="SAM" id="MobiDB-lite"/>
    </source>
</evidence>
<keyword evidence="2" id="KW-0805">Transcription regulation</keyword>